<proteinExistence type="predicted"/>
<keyword evidence="3" id="KW-1185">Reference proteome</keyword>
<name>A0A4Z2I3N9_9TELE</name>
<reference evidence="2 3" key="1">
    <citation type="submission" date="2019-03" db="EMBL/GenBank/DDBJ databases">
        <title>First draft genome of Liparis tanakae, snailfish: a comprehensive survey of snailfish specific genes.</title>
        <authorList>
            <person name="Kim W."/>
            <person name="Song I."/>
            <person name="Jeong J.-H."/>
            <person name="Kim D."/>
            <person name="Kim S."/>
            <person name="Ryu S."/>
            <person name="Song J.Y."/>
            <person name="Lee S.K."/>
        </authorList>
    </citation>
    <scope>NUCLEOTIDE SEQUENCE [LARGE SCALE GENOMIC DNA]</scope>
    <source>
        <tissue evidence="2">Muscle</tissue>
    </source>
</reference>
<dbReference type="EMBL" id="SRLO01000144">
    <property type="protein sequence ID" value="TNN71853.1"/>
    <property type="molecule type" value="Genomic_DNA"/>
</dbReference>
<dbReference type="AlphaFoldDB" id="A0A4Z2I3N9"/>
<feature type="compositionally biased region" description="Low complexity" evidence="1">
    <location>
        <begin position="209"/>
        <end position="218"/>
    </location>
</feature>
<evidence type="ECO:0000256" key="1">
    <source>
        <dbReference type="SAM" id="MobiDB-lite"/>
    </source>
</evidence>
<protein>
    <submittedName>
        <fullName evidence="2">Uncharacterized protein</fullName>
    </submittedName>
</protein>
<evidence type="ECO:0000313" key="3">
    <source>
        <dbReference type="Proteomes" id="UP000314294"/>
    </source>
</evidence>
<feature type="compositionally biased region" description="Low complexity" evidence="1">
    <location>
        <begin position="327"/>
        <end position="339"/>
    </location>
</feature>
<feature type="region of interest" description="Disordered" evidence="1">
    <location>
        <begin position="289"/>
        <end position="403"/>
    </location>
</feature>
<gene>
    <name evidence="2" type="ORF">EYF80_017860</name>
</gene>
<comment type="caution">
    <text evidence="2">The sequence shown here is derived from an EMBL/GenBank/DDBJ whole genome shotgun (WGS) entry which is preliminary data.</text>
</comment>
<feature type="compositionally biased region" description="Low complexity" evidence="1">
    <location>
        <begin position="349"/>
        <end position="367"/>
    </location>
</feature>
<evidence type="ECO:0000313" key="2">
    <source>
        <dbReference type="EMBL" id="TNN71853.1"/>
    </source>
</evidence>
<feature type="region of interest" description="Disordered" evidence="1">
    <location>
        <begin position="190"/>
        <end position="235"/>
    </location>
</feature>
<sequence length="403" mass="43580">MYPRRHSVRLLRKPGVDQRTLRAWGRQIGQRVALTSLSCLQNQRQWTFRYSGLVGDVSGCMEGGVVWRHSAPLWTYTATSVWQPAGHNFLHKWPIIGRVDEQRAAPYGGKWAELESANREGGLVLVSDIEEEPSPSRTADQLQGFQRNCCSTSGHPNIAVANLYGSGENTKQVTANYLVLPGRLLHEEMEDSEAQRLRGSTGRLARPDSSSSFSSSTSRKPLNRPGNRKRDKRFKNCYPIAETQPLIGGGGGGGGLWGLAAFDLRKSTAVRRLTVRAAGAANVDVATTLTAPSSSEGGRSREWPLRRGGEERGSGGASPSHLDDLPGRLSSRSRSGAAPMGLRVGGPASMSEWLSGGMESEGSSLGGRDVSPGKRRRKEAHGQTAYRCHSDSAADINHSKCGH</sequence>
<accession>A0A4Z2I3N9</accession>
<dbReference type="Proteomes" id="UP000314294">
    <property type="component" value="Unassembled WGS sequence"/>
</dbReference>
<organism evidence="2 3">
    <name type="scientific">Liparis tanakae</name>
    <name type="common">Tanaka's snailfish</name>
    <dbReference type="NCBI Taxonomy" id="230148"/>
    <lineage>
        <taxon>Eukaryota</taxon>
        <taxon>Metazoa</taxon>
        <taxon>Chordata</taxon>
        <taxon>Craniata</taxon>
        <taxon>Vertebrata</taxon>
        <taxon>Euteleostomi</taxon>
        <taxon>Actinopterygii</taxon>
        <taxon>Neopterygii</taxon>
        <taxon>Teleostei</taxon>
        <taxon>Neoteleostei</taxon>
        <taxon>Acanthomorphata</taxon>
        <taxon>Eupercaria</taxon>
        <taxon>Perciformes</taxon>
        <taxon>Cottioidei</taxon>
        <taxon>Cottales</taxon>
        <taxon>Liparidae</taxon>
        <taxon>Liparis</taxon>
    </lineage>
</organism>
<feature type="compositionally biased region" description="Basic and acidic residues" evidence="1">
    <location>
        <begin position="298"/>
        <end position="313"/>
    </location>
</feature>
<feature type="compositionally biased region" description="Basic residues" evidence="1">
    <location>
        <begin position="226"/>
        <end position="235"/>
    </location>
</feature>